<dbReference type="GO" id="GO:0016787">
    <property type="term" value="F:hydrolase activity"/>
    <property type="evidence" value="ECO:0007669"/>
    <property type="project" value="UniProtKB-KW"/>
</dbReference>
<keyword evidence="2" id="KW-1185">Reference proteome</keyword>
<dbReference type="RefSeq" id="WP_213792708.1">
    <property type="nucleotide sequence ID" value="NZ_JAAMFJ010000001.1"/>
</dbReference>
<dbReference type="SUPFAM" id="SSF54001">
    <property type="entry name" value="Cysteine proteinases"/>
    <property type="match status" value="1"/>
</dbReference>
<sequence>MNKKVPDNLQNADLAFVRPSEDALDEAINRSTQAKLKKGYVHVALIALDQGAGPSVIEATGEHGVIERPLADFLAEHGSLVDFYRAKKALKDSATIVERARNEIGQPYNHGFFEKGPGFYCSQLVSHAFKKEGLFSDEPLSFGPEGTILPHWQQYYEELGRAIPIHDLGSSPNSLLAKDQLQELPHP</sequence>
<dbReference type="InterPro" id="IPR038765">
    <property type="entry name" value="Papain-like_cys_pep_sf"/>
</dbReference>
<dbReference type="Gene3D" id="3.90.1720.10">
    <property type="entry name" value="endopeptidase domain like (from Nostoc punctiforme)"/>
    <property type="match status" value="1"/>
</dbReference>
<dbReference type="EMBL" id="JAAMFJ010000001">
    <property type="protein sequence ID" value="MBS9336161.1"/>
    <property type="molecule type" value="Genomic_DNA"/>
</dbReference>
<keyword evidence="1" id="KW-0378">Hydrolase</keyword>
<accession>A0ABS5QSR0</accession>
<reference evidence="1 2" key="1">
    <citation type="submission" date="2020-02" db="EMBL/GenBank/DDBJ databases">
        <title>Fructobacillus sp. isolated from paper mulberry of Taiwan.</title>
        <authorList>
            <person name="Lin S.-T."/>
        </authorList>
    </citation>
    <scope>NUCLEOTIDE SEQUENCE [LARGE SCALE GENOMIC DNA]</scope>
    <source>
        <strain evidence="1 2">M1-21</strain>
    </source>
</reference>
<protein>
    <submittedName>
        <fullName evidence="1">Hydrolase</fullName>
    </submittedName>
</protein>
<evidence type="ECO:0000313" key="2">
    <source>
        <dbReference type="Proteomes" id="UP000735205"/>
    </source>
</evidence>
<dbReference type="Proteomes" id="UP000735205">
    <property type="component" value="Unassembled WGS sequence"/>
</dbReference>
<name>A0ABS5QSR0_9LACO</name>
<dbReference type="InterPro" id="IPR024453">
    <property type="entry name" value="Peptidase_C92"/>
</dbReference>
<gene>
    <name evidence="1" type="ORF">G6R28_02805</name>
</gene>
<organism evidence="1 2">
    <name type="scientific">Fructobacillus papyrifericola</name>
    <dbReference type="NCBI Taxonomy" id="2713172"/>
    <lineage>
        <taxon>Bacteria</taxon>
        <taxon>Bacillati</taxon>
        <taxon>Bacillota</taxon>
        <taxon>Bacilli</taxon>
        <taxon>Lactobacillales</taxon>
        <taxon>Lactobacillaceae</taxon>
        <taxon>Fructobacillus</taxon>
    </lineage>
</organism>
<proteinExistence type="predicted"/>
<comment type="caution">
    <text evidence="1">The sequence shown here is derived from an EMBL/GenBank/DDBJ whole genome shotgun (WGS) entry which is preliminary data.</text>
</comment>
<evidence type="ECO:0000313" key="1">
    <source>
        <dbReference type="EMBL" id="MBS9336161.1"/>
    </source>
</evidence>
<dbReference type="Pfam" id="PF05708">
    <property type="entry name" value="Peptidase_C92"/>
    <property type="match status" value="1"/>
</dbReference>